<proteinExistence type="predicted"/>
<dbReference type="VEuPathDB" id="FungiDB:H257_11919"/>
<name>W4G092_APHAT</name>
<gene>
    <name evidence="1" type="ORF">H257_11919</name>
</gene>
<accession>W4G092</accession>
<dbReference type="STRING" id="112090.W4G092"/>
<evidence type="ECO:0008006" key="2">
    <source>
        <dbReference type="Google" id="ProtNLM"/>
    </source>
</evidence>
<reference evidence="1" key="1">
    <citation type="submission" date="2013-12" db="EMBL/GenBank/DDBJ databases">
        <title>The Genome Sequence of Aphanomyces astaci APO3.</title>
        <authorList>
            <consortium name="The Broad Institute Genomics Platform"/>
            <person name="Russ C."/>
            <person name="Tyler B."/>
            <person name="van West P."/>
            <person name="Dieguez-Uribeondo J."/>
            <person name="Young S.K."/>
            <person name="Zeng Q."/>
            <person name="Gargeya S."/>
            <person name="Fitzgerald M."/>
            <person name="Abouelleil A."/>
            <person name="Alvarado L."/>
            <person name="Chapman S.B."/>
            <person name="Gainer-Dewar J."/>
            <person name="Goldberg J."/>
            <person name="Griggs A."/>
            <person name="Gujja S."/>
            <person name="Hansen M."/>
            <person name="Howarth C."/>
            <person name="Imamovic A."/>
            <person name="Ireland A."/>
            <person name="Larimer J."/>
            <person name="McCowan C."/>
            <person name="Murphy C."/>
            <person name="Pearson M."/>
            <person name="Poon T.W."/>
            <person name="Priest M."/>
            <person name="Roberts A."/>
            <person name="Saif S."/>
            <person name="Shea T."/>
            <person name="Sykes S."/>
            <person name="Wortman J."/>
            <person name="Nusbaum C."/>
            <person name="Birren B."/>
        </authorList>
    </citation>
    <scope>NUCLEOTIDE SEQUENCE [LARGE SCALE GENOMIC DNA]</scope>
    <source>
        <strain evidence="1">APO3</strain>
    </source>
</reference>
<sequence>MGLTFQNPALKSQVNVTTSLPCTVFFLRGDRIGNSSAPSALSGDTSGDPSGSRFFSRKGDAIPFAEVISLLPSSVQPFVATPLDDLRPLAYTLWKTDFLSQATSRDLAEFYSTKDFVPKGDRIDALNISKMYLELDQVEHSELYVVDPTLSETDRDARLAEIKAHTTAIQREIIAREVTKKLANQRSAVHTFLVSAISTNPYELFEHIKTRFESNPMDINPTIIASYLRTLKGTDESCIDTLSVELIDLIKRYRVYMTPQLFNPLDPSANSNRLQQASALVDNGSVATIQTRTQLAGVMHAVAAPAPTPLAITQANGSVHVMNAFTVPSYAHHDCVNHPVKSCFYCGVINHTLPACPTLMSDYARNTMRPITDAPGEHFPSPVDADVWTVSVPIPHSKLSENKAFSPFMRIFATVKAIPFAKRLTKAYQSRDMCEITTTLDDVLCAPNNAMGLYSSPCQPKCEPSTDPHRGEYIHPGQMAMLAGMLTPSSLPLALRSLWHRRLGHPDVDAFNQMTKTNPELMLFTAKHLRAQLCETCAYANSKRSSFDSSAVFRTASYLALLHHSSPMDIGTLQSDNAKEYEKLGRIINAKYNTRVAFSNAYSP</sequence>
<dbReference type="OrthoDB" id="120229at2759"/>
<protein>
    <recommendedName>
        <fullName evidence="2">GAG-pre-integrase domain-containing protein</fullName>
    </recommendedName>
</protein>
<dbReference type="AlphaFoldDB" id="W4G092"/>
<dbReference type="RefSeq" id="XP_009837300.1">
    <property type="nucleotide sequence ID" value="XM_009838998.1"/>
</dbReference>
<dbReference type="GeneID" id="20813915"/>
<organism evidence="1">
    <name type="scientific">Aphanomyces astaci</name>
    <name type="common">Crayfish plague agent</name>
    <dbReference type="NCBI Taxonomy" id="112090"/>
    <lineage>
        <taxon>Eukaryota</taxon>
        <taxon>Sar</taxon>
        <taxon>Stramenopiles</taxon>
        <taxon>Oomycota</taxon>
        <taxon>Saprolegniomycetes</taxon>
        <taxon>Saprolegniales</taxon>
        <taxon>Verrucalvaceae</taxon>
        <taxon>Aphanomyces</taxon>
    </lineage>
</organism>
<evidence type="ECO:0000313" key="1">
    <source>
        <dbReference type="EMBL" id="ETV73095.1"/>
    </source>
</evidence>
<dbReference type="EMBL" id="KI913150">
    <property type="protein sequence ID" value="ETV73095.1"/>
    <property type="molecule type" value="Genomic_DNA"/>
</dbReference>